<keyword evidence="2" id="KW-0812">Transmembrane</keyword>
<keyword evidence="2" id="KW-1133">Transmembrane helix</keyword>
<feature type="region of interest" description="Disordered" evidence="1">
    <location>
        <begin position="92"/>
        <end position="130"/>
    </location>
</feature>
<sequence>MTGTSKGPTYVPLEVTTRYDDESEAEMGYQHLPFSQRVARRQRRQGRPRSLKAKLIGGVAAACIVAAFVLWGWALVLLLQRLNAMRLPKPQEPLVSQKEEPPPLPYYLPALPPPEPTASETREHVAEHGG</sequence>
<dbReference type="EMBL" id="LSRX01001531">
    <property type="protein sequence ID" value="OLP79051.1"/>
    <property type="molecule type" value="Genomic_DNA"/>
</dbReference>
<gene>
    <name evidence="3" type="ORF">AK812_SmicGene40711</name>
</gene>
<feature type="compositionally biased region" description="Basic and acidic residues" evidence="1">
    <location>
        <begin position="120"/>
        <end position="130"/>
    </location>
</feature>
<feature type="compositionally biased region" description="Pro residues" evidence="1">
    <location>
        <begin position="102"/>
        <end position="116"/>
    </location>
</feature>
<feature type="transmembrane region" description="Helical" evidence="2">
    <location>
        <begin position="55"/>
        <end position="79"/>
    </location>
</feature>
<evidence type="ECO:0000256" key="1">
    <source>
        <dbReference type="SAM" id="MobiDB-lite"/>
    </source>
</evidence>
<name>A0A1Q9C814_SYMMI</name>
<evidence type="ECO:0000313" key="4">
    <source>
        <dbReference type="Proteomes" id="UP000186817"/>
    </source>
</evidence>
<keyword evidence="4" id="KW-1185">Reference proteome</keyword>
<protein>
    <submittedName>
        <fullName evidence="3">Uncharacterized protein</fullName>
    </submittedName>
</protein>
<evidence type="ECO:0000256" key="2">
    <source>
        <dbReference type="SAM" id="Phobius"/>
    </source>
</evidence>
<accession>A0A1Q9C814</accession>
<dbReference type="Proteomes" id="UP000186817">
    <property type="component" value="Unassembled WGS sequence"/>
</dbReference>
<organism evidence="3 4">
    <name type="scientific">Symbiodinium microadriaticum</name>
    <name type="common">Dinoflagellate</name>
    <name type="synonym">Zooxanthella microadriatica</name>
    <dbReference type="NCBI Taxonomy" id="2951"/>
    <lineage>
        <taxon>Eukaryota</taxon>
        <taxon>Sar</taxon>
        <taxon>Alveolata</taxon>
        <taxon>Dinophyceae</taxon>
        <taxon>Suessiales</taxon>
        <taxon>Symbiodiniaceae</taxon>
        <taxon>Symbiodinium</taxon>
    </lineage>
</organism>
<proteinExistence type="predicted"/>
<dbReference type="AlphaFoldDB" id="A0A1Q9C814"/>
<keyword evidence="2" id="KW-0472">Membrane</keyword>
<dbReference type="OrthoDB" id="10485670at2759"/>
<comment type="caution">
    <text evidence="3">The sequence shown here is derived from an EMBL/GenBank/DDBJ whole genome shotgun (WGS) entry which is preliminary data.</text>
</comment>
<reference evidence="3 4" key="1">
    <citation type="submission" date="2016-02" db="EMBL/GenBank/DDBJ databases">
        <title>Genome analysis of coral dinoflagellate symbionts highlights evolutionary adaptations to a symbiotic lifestyle.</title>
        <authorList>
            <person name="Aranda M."/>
            <person name="Li Y."/>
            <person name="Liew Y.J."/>
            <person name="Baumgarten S."/>
            <person name="Simakov O."/>
            <person name="Wilson M."/>
            <person name="Piel J."/>
            <person name="Ashoor H."/>
            <person name="Bougouffa S."/>
            <person name="Bajic V.B."/>
            <person name="Ryu T."/>
            <person name="Ravasi T."/>
            <person name="Bayer T."/>
            <person name="Micklem G."/>
            <person name="Kim H."/>
            <person name="Bhak J."/>
            <person name="Lajeunesse T.C."/>
            <person name="Voolstra C.R."/>
        </authorList>
    </citation>
    <scope>NUCLEOTIDE SEQUENCE [LARGE SCALE GENOMIC DNA]</scope>
    <source>
        <strain evidence="3 4">CCMP2467</strain>
    </source>
</reference>
<evidence type="ECO:0000313" key="3">
    <source>
        <dbReference type="EMBL" id="OLP79051.1"/>
    </source>
</evidence>